<organism evidence="3 4">
    <name type="scientific">Cymbomonas tetramitiformis</name>
    <dbReference type="NCBI Taxonomy" id="36881"/>
    <lineage>
        <taxon>Eukaryota</taxon>
        <taxon>Viridiplantae</taxon>
        <taxon>Chlorophyta</taxon>
        <taxon>Pyramimonadophyceae</taxon>
        <taxon>Pyramimonadales</taxon>
        <taxon>Pyramimonadaceae</taxon>
        <taxon>Cymbomonas</taxon>
    </lineage>
</organism>
<reference evidence="3 4" key="1">
    <citation type="journal article" date="2015" name="Genome Biol. Evol.">
        <title>Comparative Genomics of a Bacterivorous Green Alga Reveals Evolutionary Causalities and Consequences of Phago-Mixotrophic Mode of Nutrition.</title>
        <authorList>
            <person name="Burns J.A."/>
            <person name="Paasch A."/>
            <person name="Narechania A."/>
            <person name="Kim E."/>
        </authorList>
    </citation>
    <scope>NUCLEOTIDE SEQUENCE [LARGE SCALE GENOMIC DNA]</scope>
    <source>
        <strain evidence="3 4">PLY_AMNH</strain>
    </source>
</reference>
<feature type="chain" id="PRO_5042182000" evidence="2">
    <location>
        <begin position="37"/>
        <end position="394"/>
    </location>
</feature>
<protein>
    <submittedName>
        <fullName evidence="3">Uncharacterized protein</fullName>
    </submittedName>
</protein>
<dbReference type="EMBL" id="LGRX02012361">
    <property type="protein sequence ID" value="KAK3267511.1"/>
    <property type="molecule type" value="Genomic_DNA"/>
</dbReference>
<feature type="compositionally biased region" description="Polar residues" evidence="1">
    <location>
        <begin position="340"/>
        <end position="351"/>
    </location>
</feature>
<feature type="region of interest" description="Disordered" evidence="1">
    <location>
        <begin position="340"/>
        <end position="359"/>
    </location>
</feature>
<dbReference type="AlphaFoldDB" id="A0AAE0L0F6"/>
<keyword evidence="4" id="KW-1185">Reference proteome</keyword>
<name>A0AAE0L0F6_9CHLO</name>
<evidence type="ECO:0000313" key="3">
    <source>
        <dbReference type="EMBL" id="KAK3267511.1"/>
    </source>
</evidence>
<keyword evidence="2" id="KW-0732">Signal</keyword>
<evidence type="ECO:0000256" key="1">
    <source>
        <dbReference type="SAM" id="MobiDB-lite"/>
    </source>
</evidence>
<proteinExistence type="predicted"/>
<evidence type="ECO:0000256" key="2">
    <source>
        <dbReference type="SAM" id="SignalP"/>
    </source>
</evidence>
<feature type="signal peptide" evidence="2">
    <location>
        <begin position="1"/>
        <end position="36"/>
    </location>
</feature>
<gene>
    <name evidence="3" type="ORF">CYMTET_23938</name>
</gene>
<accession>A0AAE0L0F6</accession>
<dbReference type="Proteomes" id="UP001190700">
    <property type="component" value="Unassembled WGS sequence"/>
</dbReference>
<dbReference type="SUPFAM" id="SSF53448">
    <property type="entry name" value="Nucleotide-diphospho-sugar transferases"/>
    <property type="match status" value="1"/>
</dbReference>
<sequence>MKASWSASVRKERSISAMRLWLLALMLSAEIPNASADYMTLLAQRMFDPAAQSSQSSTEGMELKTTAKSQTASQEQLSPAVTSAGAPFASIILLAPEKANGSPAEPVTEAAALPVVSHPVPAGPLAEKLASALPDGSSDSTPVSATAVAGPVSGASPERSQTLPPPKGLPLTFGLFFIGDATGKKHGDKLLTVLKHLRMSHNNVKKYPIVVLTDQTSKFKPIPPKWGVELRRQQTAAFTDHGMRYLNRAMAERSLLQDALDTGRFTHVMFVDATDVIVKRSMSDLFKEQAGHEFSMALTYRPPRGKKGKTSLAMSQPVNLGVKMLWTTSTRRLEMLLSASTQPVHESSSAEDGTPAHAHRLGMPTSFHMLIEGSEAGQEHSGVELTGAALVDVF</sequence>
<dbReference type="InterPro" id="IPR029044">
    <property type="entry name" value="Nucleotide-diphossugar_trans"/>
</dbReference>
<feature type="region of interest" description="Disordered" evidence="1">
    <location>
        <begin position="130"/>
        <end position="165"/>
    </location>
</feature>
<comment type="caution">
    <text evidence="3">The sequence shown here is derived from an EMBL/GenBank/DDBJ whole genome shotgun (WGS) entry which is preliminary data.</text>
</comment>
<feature type="compositionally biased region" description="Polar residues" evidence="1">
    <location>
        <begin position="66"/>
        <end position="80"/>
    </location>
</feature>
<feature type="region of interest" description="Disordered" evidence="1">
    <location>
        <begin position="52"/>
        <end position="80"/>
    </location>
</feature>
<evidence type="ECO:0000313" key="4">
    <source>
        <dbReference type="Proteomes" id="UP001190700"/>
    </source>
</evidence>